<dbReference type="GO" id="GO:1903425">
    <property type="term" value="F:fluoride transmembrane transporter activity"/>
    <property type="evidence" value="ECO:0007669"/>
    <property type="project" value="TreeGrafter"/>
</dbReference>
<dbReference type="AlphaFoldDB" id="A0A2I1ESB5"/>
<feature type="transmembrane region" description="Helical" evidence="9">
    <location>
        <begin position="342"/>
        <end position="366"/>
    </location>
</feature>
<sequence>MNEIQNSSSSSSTILDDKPSKINISKNLVLVDNNIEENDDFGEIIQYKENKEVENSSIELGEKKAVVLSILIPFSIIGALSRIGLNILHSYPGSPVFSLIYPQFVGCVIMGFCLARKGFIMESYLPLYIGLTTGLCGSITTFSSWILSIFKEFILPSTPHRGDLYNILAALADIGITLGMSVTGLKFGEHIADIIIQKRKIQSERLYHIAEKPSKLNELIIPDFICFGVGIASIVLVVTLSSTMQVNRSVLFAAVFAPIGTLIRWYLSKYNAIKKSFPWGTFAANISGSIIIGILFFLSNGVASSKTSCEIIKGLSDGFCGCLTTISTFATEIKTLPRKHAYIYAFISILTGQIAMILTIGIYHWVVGLSTTCSA</sequence>
<dbReference type="EMBL" id="LLXH01001011">
    <property type="protein sequence ID" value="PKC61265.1"/>
    <property type="molecule type" value="Genomic_DNA"/>
</dbReference>
<reference evidence="11 14" key="1">
    <citation type="submission" date="2016-04" db="EMBL/GenBank/DDBJ databases">
        <title>Genome analyses suggest a sexual origin of heterokaryosis in a supposedly ancient asexual fungus.</title>
        <authorList>
            <person name="Ropars J."/>
            <person name="Sedzielewska K."/>
            <person name="Noel J."/>
            <person name="Charron P."/>
            <person name="Farinelli L."/>
            <person name="Marton T."/>
            <person name="Kruger M."/>
            <person name="Pelin A."/>
            <person name="Brachmann A."/>
            <person name="Corradi N."/>
        </authorList>
    </citation>
    <scope>NUCLEOTIDE SEQUENCE [LARGE SCALE GENOMIC DNA]</scope>
    <source>
        <strain evidence="11 14">A5</strain>
    </source>
</reference>
<dbReference type="GO" id="GO:0005886">
    <property type="term" value="C:plasma membrane"/>
    <property type="evidence" value="ECO:0007669"/>
    <property type="project" value="UniProtKB-SubCell"/>
</dbReference>
<evidence type="ECO:0008006" key="16">
    <source>
        <dbReference type="Google" id="ProtNLM"/>
    </source>
</evidence>
<keyword evidence="3" id="KW-1003">Cell membrane</keyword>
<reference evidence="11 14" key="2">
    <citation type="submission" date="2017-09" db="EMBL/GenBank/DDBJ databases">
        <title>Extensive intraspecific genome diversity in a model arbuscular mycorrhizal fungus.</title>
        <authorList>
            <person name="Chen E.C."/>
            <person name="Morin E."/>
            <person name="Beaudet D."/>
            <person name="Noel J."/>
            <person name="Ndikumana S."/>
            <person name="Charron P."/>
            <person name="St-Onge C."/>
            <person name="Giorgi J."/>
            <person name="Grigoriev I.V."/>
            <person name="Roux C."/>
            <person name="Martin F.M."/>
            <person name="Corradi N."/>
        </authorList>
    </citation>
    <scope>NUCLEOTIDE SEQUENCE [LARGE SCALE GENOMIC DNA]</scope>
    <source>
        <strain evidence="11 14">A5</strain>
    </source>
</reference>
<feature type="transmembrane region" description="Helical" evidence="9">
    <location>
        <begin position="224"/>
        <end position="244"/>
    </location>
</feature>
<feature type="transmembrane region" description="Helical" evidence="9">
    <location>
        <begin position="96"/>
        <end position="115"/>
    </location>
</feature>
<dbReference type="PANTHER" id="PTHR28259">
    <property type="entry name" value="FLUORIDE EXPORT PROTEIN 1-RELATED"/>
    <property type="match status" value="1"/>
</dbReference>
<dbReference type="EMBL" id="CAGKOT010000030">
    <property type="protein sequence ID" value="CAB5372023.1"/>
    <property type="molecule type" value="Genomic_DNA"/>
</dbReference>
<dbReference type="Proteomes" id="UP000684084">
    <property type="component" value="Unassembled WGS sequence"/>
</dbReference>
<evidence type="ECO:0000256" key="3">
    <source>
        <dbReference type="ARBA" id="ARBA00022475"/>
    </source>
</evidence>
<evidence type="ECO:0000256" key="5">
    <source>
        <dbReference type="ARBA" id="ARBA00022989"/>
    </source>
</evidence>
<comment type="subcellular location">
    <subcellularLocation>
        <location evidence="2">Cell membrane</location>
        <topology evidence="2">Multi-pass membrane protein</topology>
    </subcellularLocation>
</comment>
<comment type="similarity">
    <text evidence="7">Belongs to the fluoride channel Fluc/FEX (TC 1.A.43) family.</text>
</comment>
<comment type="catalytic activity">
    <reaction evidence="8">
        <text>fluoride(in) = fluoride(out)</text>
        <dbReference type="Rhea" id="RHEA:76159"/>
        <dbReference type="ChEBI" id="CHEBI:17051"/>
    </reaction>
    <physiologicalReaction direction="left-to-right" evidence="8">
        <dbReference type="Rhea" id="RHEA:76160"/>
    </physiologicalReaction>
</comment>
<feature type="transmembrane region" description="Helical" evidence="9">
    <location>
        <begin position="279"/>
        <end position="299"/>
    </location>
</feature>
<evidence type="ECO:0000256" key="8">
    <source>
        <dbReference type="ARBA" id="ARBA00035585"/>
    </source>
</evidence>
<reference evidence="12 13" key="4">
    <citation type="submission" date="2017-10" db="EMBL/GenBank/DDBJ databases">
        <title>Genome analyses suggest a sexual origin of heterokaryosis in a supposedly ancient asexual fungus.</title>
        <authorList>
            <person name="Corradi N."/>
            <person name="Sedzielewska K."/>
            <person name="Noel J."/>
            <person name="Charron P."/>
            <person name="Farinelli L."/>
            <person name="Marton T."/>
            <person name="Kruger M."/>
            <person name="Pelin A."/>
            <person name="Brachmann A."/>
            <person name="Corradi N."/>
        </authorList>
    </citation>
    <scope>NUCLEOTIDE SEQUENCE [LARGE SCALE GENOMIC DNA]</scope>
    <source>
        <strain evidence="12 13">A1</strain>
    </source>
</reference>
<accession>A0A2I1ESB5</accession>
<evidence type="ECO:0000256" key="4">
    <source>
        <dbReference type="ARBA" id="ARBA00022692"/>
    </source>
</evidence>
<proteinExistence type="inferred from homology"/>
<dbReference type="Pfam" id="PF02537">
    <property type="entry name" value="CRCB"/>
    <property type="match status" value="2"/>
</dbReference>
<name>A0A2I1ESB5_9GLOM</name>
<organism evidence="10 15">
    <name type="scientific">Rhizophagus irregularis</name>
    <dbReference type="NCBI Taxonomy" id="588596"/>
    <lineage>
        <taxon>Eukaryota</taxon>
        <taxon>Fungi</taxon>
        <taxon>Fungi incertae sedis</taxon>
        <taxon>Mucoromycota</taxon>
        <taxon>Glomeromycotina</taxon>
        <taxon>Glomeromycetes</taxon>
        <taxon>Glomerales</taxon>
        <taxon>Glomeraceae</taxon>
        <taxon>Rhizophagus</taxon>
    </lineage>
</organism>
<dbReference type="InterPro" id="IPR003691">
    <property type="entry name" value="FluC"/>
</dbReference>
<evidence type="ECO:0000256" key="7">
    <source>
        <dbReference type="ARBA" id="ARBA00035120"/>
    </source>
</evidence>
<evidence type="ECO:0000313" key="11">
    <source>
        <dbReference type="EMBL" id="PKC08471.1"/>
    </source>
</evidence>
<evidence type="ECO:0000313" key="10">
    <source>
        <dbReference type="EMBL" id="CAB5372023.1"/>
    </source>
</evidence>
<gene>
    <name evidence="10" type="ORF">CHRIB12_LOCUS13361</name>
    <name evidence="12" type="ORF">RhiirA1_368572</name>
    <name evidence="11" type="ORF">RhiirA5_312989</name>
</gene>
<feature type="transmembrane region" description="Helical" evidence="9">
    <location>
        <begin position="250"/>
        <end position="267"/>
    </location>
</feature>
<dbReference type="Proteomes" id="UP000232722">
    <property type="component" value="Unassembled WGS sequence"/>
</dbReference>
<dbReference type="EMBL" id="LLXJ01000540">
    <property type="protein sequence ID" value="PKC08471.1"/>
    <property type="molecule type" value="Genomic_DNA"/>
</dbReference>
<evidence type="ECO:0000313" key="13">
    <source>
        <dbReference type="Proteomes" id="UP000232688"/>
    </source>
</evidence>
<evidence type="ECO:0000313" key="15">
    <source>
        <dbReference type="Proteomes" id="UP000684084"/>
    </source>
</evidence>
<reference evidence="12 13" key="3">
    <citation type="submission" date="2017-10" db="EMBL/GenBank/DDBJ databases">
        <title>Extensive intraspecific genome diversity in a model arbuscular mycorrhizal fungus.</title>
        <authorList>
            <person name="Chen E.C.H."/>
            <person name="Morin E."/>
            <person name="Baudet D."/>
            <person name="Noel J."/>
            <person name="Ndikumana S."/>
            <person name="Charron P."/>
            <person name="St-Onge C."/>
            <person name="Giorgi J."/>
            <person name="Grigoriev I.V."/>
            <person name="Roux C."/>
            <person name="Martin F.M."/>
            <person name="Corradi N."/>
        </authorList>
    </citation>
    <scope>NUCLEOTIDE SEQUENCE [LARGE SCALE GENOMIC DNA]</scope>
    <source>
        <strain evidence="12 13">A1</strain>
    </source>
</reference>
<dbReference type="HAMAP" id="MF_00454">
    <property type="entry name" value="FluC"/>
    <property type="match status" value="1"/>
</dbReference>
<evidence type="ECO:0000313" key="14">
    <source>
        <dbReference type="Proteomes" id="UP000232722"/>
    </source>
</evidence>
<protein>
    <recommendedName>
        <fullName evidence="16">CrcB-like protein</fullName>
    </recommendedName>
</protein>
<dbReference type="OrthoDB" id="409792at2759"/>
<reference evidence="10" key="5">
    <citation type="submission" date="2020-05" db="EMBL/GenBank/DDBJ databases">
        <authorList>
            <person name="Rincon C."/>
            <person name="Sanders R I."/>
            <person name="Robbins C."/>
            <person name="Chaturvedi A."/>
        </authorList>
    </citation>
    <scope>NUCLEOTIDE SEQUENCE</scope>
    <source>
        <strain evidence="10">CHB12</strain>
    </source>
</reference>
<evidence type="ECO:0000256" key="6">
    <source>
        <dbReference type="ARBA" id="ARBA00023136"/>
    </source>
</evidence>
<evidence type="ECO:0000256" key="9">
    <source>
        <dbReference type="SAM" id="Phobius"/>
    </source>
</evidence>
<evidence type="ECO:0000313" key="12">
    <source>
        <dbReference type="EMBL" id="PKC61265.1"/>
    </source>
</evidence>
<dbReference type="Proteomes" id="UP000232688">
    <property type="component" value="Unassembled WGS sequence"/>
</dbReference>
<comment type="function">
    <text evidence="1">Fluoride channel required for the rapid expulsion of cytoplasmic fluoride.</text>
</comment>
<keyword evidence="4 9" id="KW-0812">Transmembrane</keyword>
<dbReference type="VEuPathDB" id="FungiDB:RhiirA1_368572"/>
<keyword evidence="6 9" id="KW-0472">Membrane</keyword>
<keyword evidence="5 9" id="KW-1133">Transmembrane helix</keyword>
<feature type="transmembrane region" description="Helical" evidence="9">
    <location>
        <begin position="127"/>
        <end position="147"/>
    </location>
</feature>
<comment type="caution">
    <text evidence="10">The sequence shown here is derived from an EMBL/GenBank/DDBJ whole genome shotgun (WGS) entry which is preliminary data.</text>
</comment>
<feature type="transmembrane region" description="Helical" evidence="9">
    <location>
        <begin position="65"/>
        <end position="84"/>
    </location>
</feature>
<dbReference type="PANTHER" id="PTHR28259:SF1">
    <property type="entry name" value="FLUORIDE EXPORT PROTEIN 1-RELATED"/>
    <property type="match status" value="1"/>
</dbReference>
<dbReference type="VEuPathDB" id="FungiDB:RhiirFUN_012664"/>
<evidence type="ECO:0000256" key="1">
    <source>
        <dbReference type="ARBA" id="ARBA00002598"/>
    </source>
</evidence>
<dbReference type="VEuPathDB" id="FungiDB:FUN_011376"/>
<evidence type="ECO:0000256" key="2">
    <source>
        <dbReference type="ARBA" id="ARBA00004651"/>
    </source>
</evidence>